<gene>
    <name evidence="1" type="ORF">QYB97_08795</name>
</gene>
<organism evidence="1 2">
    <name type="scientific">Fictibacillus fluitans</name>
    <dbReference type="NCBI Taxonomy" id="3058422"/>
    <lineage>
        <taxon>Bacteria</taxon>
        <taxon>Bacillati</taxon>
        <taxon>Bacillota</taxon>
        <taxon>Bacilli</taxon>
        <taxon>Bacillales</taxon>
        <taxon>Fictibacillaceae</taxon>
        <taxon>Fictibacillus</taxon>
    </lineage>
</organism>
<dbReference type="RefSeq" id="WP_301165611.1">
    <property type="nucleotide sequence ID" value="NZ_JAUHTR010000003.1"/>
</dbReference>
<evidence type="ECO:0000313" key="1">
    <source>
        <dbReference type="EMBL" id="MDN4524570.1"/>
    </source>
</evidence>
<dbReference type="EMBL" id="JAUHTR010000003">
    <property type="protein sequence ID" value="MDN4524570.1"/>
    <property type="molecule type" value="Genomic_DNA"/>
</dbReference>
<comment type="caution">
    <text evidence="1">The sequence shown here is derived from an EMBL/GenBank/DDBJ whole genome shotgun (WGS) entry which is preliminary data.</text>
</comment>
<reference evidence="1" key="1">
    <citation type="submission" date="2023-07" db="EMBL/GenBank/DDBJ databases">
        <title>Fictibacillus sp. isolated from freshwater pond.</title>
        <authorList>
            <person name="Kirdat K."/>
            <person name="Bhat A."/>
            <person name="Mourya A."/>
            <person name="Yadav A."/>
        </authorList>
    </citation>
    <scope>NUCLEOTIDE SEQUENCE</scope>
    <source>
        <strain evidence="1">NE201</strain>
    </source>
</reference>
<proteinExistence type="predicted"/>
<dbReference type="Proteomes" id="UP001172721">
    <property type="component" value="Unassembled WGS sequence"/>
</dbReference>
<sequence>MGEASLKEWIKPQNILSSATKEQLYLVNLTDLEFSGVCRERYGVNKGLYNTIEDYFSKQGISNILYRRLYILDFLTDVQSRCPDGKRTHLTFGTGGLARALQTFFINRQRNASLKPLKKKEEL</sequence>
<name>A0ABT8HVN4_9BACL</name>
<accession>A0ABT8HVN4</accession>
<evidence type="ECO:0000313" key="2">
    <source>
        <dbReference type="Proteomes" id="UP001172721"/>
    </source>
</evidence>
<keyword evidence="2" id="KW-1185">Reference proteome</keyword>
<protein>
    <submittedName>
        <fullName evidence="1">Uncharacterized protein</fullName>
    </submittedName>
</protein>